<accession>A0A1E5Q4Z5</accession>
<reference evidence="3" key="1">
    <citation type="submission" date="2016-07" db="EMBL/GenBank/DDBJ databases">
        <authorList>
            <person name="Florea S."/>
            <person name="Webb J.S."/>
            <person name="Jaromczyk J."/>
            <person name="Schardl C.L."/>
        </authorList>
    </citation>
    <scope>NUCLEOTIDE SEQUENCE [LARGE SCALE GENOMIC DNA]</scope>
    <source>
        <strain evidence="3">MV-1</strain>
    </source>
</reference>
<keyword evidence="3" id="KW-1185">Reference proteome</keyword>
<gene>
    <name evidence="2" type="ORF">BEN30_14760</name>
</gene>
<evidence type="ECO:0000313" key="2">
    <source>
        <dbReference type="EMBL" id="OEJ65375.1"/>
    </source>
</evidence>
<dbReference type="InterPro" id="IPR025991">
    <property type="entry name" value="Chemoreceptor_zinc-bind_dom"/>
</dbReference>
<evidence type="ECO:0000313" key="3">
    <source>
        <dbReference type="Proteomes" id="UP000095347"/>
    </source>
</evidence>
<name>A0A1E5Q4Z5_9PROT</name>
<organism evidence="2 3">
    <name type="scientific">Magnetovibrio blakemorei</name>
    <dbReference type="NCBI Taxonomy" id="28181"/>
    <lineage>
        <taxon>Bacteria</taxon>
        <taxon>Pseudomonadati</taxon>
        <taxon>Pseudomonadota</taxon>
        <taxon>Alphaproteobacteria</taxon>
        <taxon>Rhodospirillales</taxon>
        <taxon>Magnetovibrionaceae</taxon>
        <taxon>Magnetovibrio</taxon>
    </lineage>
</organism>
<dbReference type="OrthoDB" id="7190795at2"/>
<comment type="caution">
    <text evidence="2">The sequence shown here is derived from an EMBL/GenBank/DDBJ whole genome shotgun (WGS) entry which is preliminary data.</text>
</comment>
<proteinExistence type="predicted"/>
<feature type="domain" description="Chemoreceptor zinc-binding" evidence="1">
    <location>
        <begin position="27"/>
        <end position="92"/>
    </location>
</feature>
<sequence>MIIWTGGPTRVIKGPFTMDFQIAVHWHMAWLKKMLADIQNPSKLKPEEIARDDLCEIGKWIHGEAVQYRELPEYQDLKNIHMELHKATSQAVVLAQAGKLSEAKKYLSLHGDFIETSKRLLDSCNRLIKKINQNTSV</sequence>
<dbReference type="Proteomes" id="UP000095347">
    <property type="component" value="Unassembled WGS sequence"/>
</dbReference>
<evidence type="ECO:0000259" key="1">
    <source>
        <dbReference type="Pfam" id="PF13682"/>
    </source>
</evidence>
<protein>
    <recommendedName>
        <fullName evidence="1">Chemoreceptor zinc-binding domain-containing protein</fullName>
    </recommendedName>
</protein>
<dbReference type="EMBL" id="MCGG01000052">
    <property type="protein sequence ID" value="OEJ65375.1"/>
    <property type="molecule type" value="Genomic_DNA"/>
</dbReference>
<dbReference type="AlphaFoldDB" id="A0A1E5Q4Z5"/>
<dbReference type="STRING" id="28181.BEN30_14760"/>
<dbReference type="Gene3D" id="1.20.120.30">
    <property type="entry name" value="Aspartate receptor, ligand-binding domain"/>
    <property type="match status" value="1"/>
</dbReference>
<dbReference type="Pfam" id="PF13682">
    <property type="entry name" value="CZB"/>
    <property type="match status" value="1"/>
</dbReference>